<feature type="transmembrane region" description="Helical" evidence="2">
    <location>
        <begin position="277"/>
        <end position="298"/>
    </location>
</feature>
<feature type="transmembrane region" description="Helical" evidence="2">
    <location>
        <begin position="50"/>
        <end position="73"/>
    </location>
</feature>
<evidence type="ECO:0000256" key="1">
    <source>
        <dbReference type="SAM" id="MobiDB-lite"/>
    </source>
</evidence>
<evidence type="ECO:0000313" key="3">
    <source>
        <dbReference type="EMBL" id="HJF18122.1"/>
    </source>
</evidence>
<dbReference type="Proteomes" id="UP000715651">
    <property type="component" value="Unassembled WGS sequence"/>
</dbReference>
<feature type="transmembrane region" description="Helical" evidence="2">
    <location>
        <begin position="248"/>
        <end position="265"/>
    </location>
</feature>
<feature type="transmembrane region" description="Helical" evidence="2">
    <location>
        <begin position="186"/>
        <end position="207"/>
    </location>
</feature>
<evidence type="ECO:0000313" key="4">
    <source>
        <dbReference type="Proteomes" id="UP000715651"/>
    </source>
</evidence>
<protein>
    <submittedName>
        <fullName evidence="3">Uncharacterized protein</fullName>
    </submittedName>
</protein>
<dbReference type="AlphaFoldDB" id="A0A921FVI7"/>
<sequence length="305" mass="33643">MSSIHSLSRHHPNGQKPTLYSPQGRPPPQSEQSAARLAFRFTWDKVQMSMVLLSLAVGTLAGLAHILVITLMHAYNNPLAFGVDLYAVVAIFALVCALVPSVSLTTPVFSMVLNGLGWIAGMAIFLALNPSPYLFPEKILPYTAQLVGISALVLFAIYFGASQLLRPVISRRIAKRNDSSHTKLPAVAIIFDVLLLLLTALAIYSIVMDFIYPKGLYTIVFLYYIQPEFTLVLTWIALAMLPQTRGFCALYLASVVAMIIAQLSRAWANLHWQSLDAFVPLLIPLAVGCLAGFLTMLWRKRRNAQ</sequence>
<feature type="transmembrane region" description="Helical" evidence="2">
    <location>
        <begin position="219"/>
        <end position="241"/>
    </location>
</feature>
<reference evidence="3" key="1">
    <citation type="journal article" date="2021" name="PeerJ">
        <title>Extensive microbial diversity within the chicken gut microbiome revealed by metagenomics and culture.</title>
        <authorList>
            <person name="Gilroy R."/>
            <person name="Ravi A."/>
            <person name="Getino M."/>
            <person name="Pursley I."/>
            <person name="Horton D.L."/>
            <person name="Alikhan N.F."/>
            <person name="Baker D."/>
            <person name="Gharbi K."/>
            <person name="Hall N."/>
            <person name="Watson M."/>
            <person name="Adriaenssens E.M."/>
            <person name="Foster-Nyarko E."/>
            <person name="Jarju S."/>
            <person name="Secka A."/>
            <person name="Antonio M."/>
            <person name="Oren A."/>
            <person name="Chaudhuri R.R."/>
            <person name="La Ragione R."/>
            <person name="Hildebrand F."/>
            <person name="Pallen M.J."/>
        </authorList>
    </citation>
    <scope>NUCLEOTIDE SEQUENCE</scope>
    <source>
        <strain evidence="3">578</strain>
    </source>
</reference>
<proteinExistence type="predicted"/>
<feature type="transmembrane region" description="Helical" evidence="2">
    <location>
        <begin position="111"/>
        <end position="130"/>
    </location>
</feature>
<comment type="caution">
    <text evidence="3">The sequence shown here is derived from an EMBL/GenBank/DDBJ whole genome shotgun (WGS) entry which is preliminary data.</text>
</comment>
<feature type="transmembrane region" description="Helical" evidence="2">
    <location>
        <begin position="142"/>
        <end position="165"/>
    </location>
</feature>
<keyword evidence="2" id="KW-1133">Transmembrane helix</keyword>
<keyword evidence="2" id="KW-0472">Membrane</keyword>
<dbReference type="EMBL" id="DYWK01000005">
    <property type="protein sequence ID" value="HJF18122.1"/>
    <property type="molecule type" value="Genomic_DNA"/>
</dbReference>
<evidence type="ECO:0000256" key="2">
    <source>
        <dbReference type="SAM" id="Phobius"/>
    </source>
</evidence>
<keyword evidence="2" id="KW-0812">Transmembrane</keyword>
<organism evidence="3 4">
    <name type="scientific">Aeriscardovia aeriphila</name>
    <dbReference type="NCBI Taxonomy" id="218139"/>
    <lineage>
        <taxon>Bacteria</taxon>
        <taxon>Bacillati</taxon>
        <taxon>Actinomycetota</taxon>
        <taxon>Actinomycetes</taxon>
        <taxon>Bifidobacteriales</taxon>
        <taxon>Bifidobacteriaceae</taxon>
        <taxon>Aeriscardovia</taxon>
    </lineage>
</organism>
<gene>
    <name evidence="3" type="ORF">K8U78_03055</name>
</gene>
<name>A0A921FVI7_9BIFI</name>
<reference evidence="3" key="2">
    <citation type="submission" date="2021-09" db="EMBL/GenBank/DDBJ databases">
        <authorList>
            <person name="Gilroy R."/>
        </authorList>
    </citation>
    <scope>NUCLEOTIDE SEQUENCE</scope>
    <source>
        <strain evidence="3">578</strain>
    </source>
</reference>
<feature type="region of interest" description="Disordered" evidence="1">
    <location>
        <begin position="1"/>
        <end position="30"/>
    </location>
</feature>
<accession>A0A921FVI7</accession>
<feature type="transmembrane region" description="Helical" evidence="2">
    <location>
        <begin position="79"/>
        <end position="99"/>
    </location>
</feature>